<comment type="function">
    <text evidence="2">Antitoxin component of a type II toxin-antitoxin (TA) system.</text>
</comment>
<organism evidence="3 4">
    <name type="scientific">Microbacterium invictum</name>
    <dbReference type="NCBI Taxonomy" id="515415"/>
    <lineage>
        <taxon>Bacteria</taxon>
        <taxon>Bacillati</taxon>
        <taxon>Actinomycetota</taxon>
        <taxon>Actinomycetes</taxon>
        <taxon>Micrococcales</taxon>
        <taxon>Microbacteriaceae</taxon>
        <taxon>Microbacterium</taxon>
    </lineage>
</organism>
<dbReference type="Proteomes" id="UP000549113">
    <property type="component" value="Unassembled WGS sequence"/>
</dbReference>
<dbReference type="InterPro" id="IPR006442">
    <property type="entry name" value="Antitoxin_Phd/YefM"/>
</dbReference>
<gene>
    <name evidence="3" type="ORF">BKA10_002655</name>
</gene>
<evidence type="ECO:0000256" key="1">
    <source>
        <dbReference type="ARBA" id="ARBA00009981"/>
    </source>
</evidence>
<protein>
    <recommendedName>
        <fullName evidence="2">Antitoxin</fullName>
    </recommendedName>
</protein>
<dbReference type="FunFam" id="3.40.1620.10:FF:000002">
    <property type="entry name" value="Antitoxin"/>
    <property type="match status" value="1"/>
</dbReference>
<name>A0AA40SRB7_9MICO</name>
<evidence type="ECO:0000256" key="2">
    <source>
        <dbReference type="RuleBase" id="RU362080"/>
    </source>
</evidence>
<evidence type="ECO:0000313" key="4">
    <source>
        <dbReference type="Proteomes" id="UP000549113"/>
    </source>
</evidence>
<dbReference type="SUPFAM" id="SSF143120">
    <property type="entry name" value="YefM-like"/>
    <property type="match status" value="1"/>
</dbReference>
<evidence type="ECO:0000313" key="3">
    <source>
        <dbReference type="EMBL" id="MBB4140861.1"/>
    </source>
</evidence>
<dbReference type="Pfam" id="PF02604">
    <property type="entry name" value="PhdYeFM_antitox"/>
    <property type="match status" value="1"/>
</dbReference>
<keyword evidence="4" id="KW-1185">Reference proteome</keyword>
<reference evidence="3 4" key="1">
    <citation type="submission" date="2020-08" db="EMBL/GenBank/DDBJ databases">
        <title>Sequencing the genomes of 1000 actinobacteria strains.</title>
        <authorList>
            <person name="Klenk H.-P."/>
        </authorList>
    </citation>
    <scope>NUCLEOTIDE SEQUENCE [LARGE SCALE GENOMIC DNA]</scope>
    <source>
        <strain evidence="3 4">DSM 19600</strain>
    </source>
</reference>
<dbReference type="InterPro" id="IPR036165">
    <property type="entry name" value="YefM-like_sf"/>
</dbReference>
<sequence length="78" mass="8721">MSTVSAYEAKTHLSALLERADAGESITITKHGRPVARLVPIDARRDTRDLLEDVRTFRDGLGDEPVDVRALVDEGRRY</sequence>
<dbReference type="PANTHER" id="PTHR35377">
    <property type="entry name" value="ANTITOXIN VAPB49-RELATED-RELATED"/>
    <property type="match status" value="1"/>
</dbReference>
<dbReference type="EMBL" id="JACIFH010000001">
    <property type="protein sequence ID" value="MBB4140861.1"/>
    <property type="molecule type" value="Genomic_DNA"/>
</dbReference>
<dbReference type="RefSeq" id="WP_183500370.1">
    <property type="nucleotide sequence ID" value="NZ_BAABCO010000004.1"/>
</dbReference>
<comment type="similarity">
    <text evidence="1 2">Belongs to the phD/YefM antitoxin family.</text>
</comment>
<dbReference type="Gene3D" id="3.40.1620.10">
    <property type="entry name" value="YefM-like domain"/>
    <property type="match status" value="1"/>
</dbReference>
<dbReference type="NCBIfam" id="TIGR01552">
    <property type="entry name" value="phd_fam"/>
    <property type="match status" value="1"/>
</dbReference>
<accession>A0AA40SRB7</accession>
<proteinExistence type="inferred from homology"/>
<dbReference type="InterPro" id="IPR051416">
    <property type="entry name" value="phD-YefM_TA_antitoxins"/>
</dbReference>
<dbReference type="AlphaFoldDB" id="A0AA40SRB7"/>
<comment type="caution">
    <text evidence="3">The sequence shown here is derived from an EMBL/GenBank/DDBJ whole genome shotgun (WGS) entry which is preliminary data.</text>
</comment>